<dbReference type="Gene3D" id="3.40.630.10">
    <property type="entry name" value="Zn peptidases"/>
    <property type="match status" value="1"/>
</dbReference>
<dbReference type="GO" id="GO:0008235">
    <property type="term" value="F:metalloexopeptidase activity"/>
    <property type="evidence" value="ECO:0007669"/>
    <property type="project" value="InterPro"/>
</dbReference>
<dbReference type="GO" id="GO:0006508">
    <property type="term" value="P:proteolysis"/>
    <property type="evidence" value="ECO:0007669"/>
    <property type="project" value="InterPro"/>
</dbReference>
<dbReference type="AlphaFoldDB" id="A0A443SC65"/>
<evidence type="ECO:0000256" key="2">
    <source>
        <dbReference type="ARBA" id="ARBA00005634"/>
    </source>
</evidence>
<dbReference type="Pfam" id="PF04389">
    <property type="entry name" value="Peptidase_M28"/>
    <property type="match status" value="1"/>
</dbReference>
<dbReference type="PANTHER" id="PTHR12147:SF26">
    <property type="entry name" value="PEPTIDASE M28 DOMAIN-CONTAINING PROTEIN"/>
    <property type="match status" value="1"/>
</dbReference>
<evidence type="ECO:0000256" key="1">
    <source>
        <dbReference type="ARBA" id="ARBA00001947"/>
    </source>
</evidence>
<evidence type="ECO:0000313" key="5">
    <source>
        <dbReference type="Proteomes" id="UP000288716"/>
    </source>
</evidence>
<sequence>MESGLPMPVKTIPKFRDMPGMERNADKRLIRLHFDKIYLERNHNSMKSKLMAQAYLIAALINILGNDSILFMKFEPTFSPINLKGDPPTEGLNIIGVLKGPDYGTSEDKAMFIGAHYDTVPESPGIVDNGSGTIAVLELARLLNNLSKKSKIPFTVYFILFDLEEYGLLGSFSFVNSFVSDAVTKKTFGVLGAFTFDMILTFNPRNNTQDWLQDQSFLIACPVETKTRINSGSRGNFISVWLRSDADEVVSNSISAAFRSNEIKLSICSNSFPKYVREFNDKEKMQMTVNDSIAKYTIPAVLMTDLGPYRVPISHCYHKKCDNLSFLTAENLHFLTTVIDTAFNAIEIIIKDPPAPVELLRCNDCYFKKIEDRWHVLCRKHGRHKQRERIYDPRTKWIVTHVTRGGRPFQKKPEAYILNLCPPGGFDYKKRFFWPNWDEIKKEWHPKLYKN</sequence>
<comment type="cofactor">
    <cofactor evidence="1">
        <name>Zn(2+)</name>
        <dbReference type="ChEBI" id="CHEBI:29105"/>
    </cofactor>
</comment>
<accession>A0A443SC65</accession>
<dbReference type="SUPFAM" id="SSF53187">
    <property type="entry name" value="Zn-dependent exopeptidases"/>
    <property type="match status" value="1"/>
</dbReference>
<dbReference type="STRING" id="299467.A0A443SC65"/>
<comment type="similarity">
    <text evidence="2">Belongs to the peptidase M28 family. M28B subfamily.</text>
</comment>
<proteinExistence type="inferred from homology"/>
<name>A0A443SC65_9ACAR</name>
<dbReference type="VEuPathDB" id="VectorBase:LDEU007035"/>
<dbReference type="InterPro" id="IPR045175">
    <property type="entry name" value="M28_fam"/>
</dbReference>
<keyword evidence="5" id="KW-1185">Reference proteome</keyword>
<dbReference type="Proteomes" id="UP000288716">
    <property type="component" value="Unassembled WGS sequence"/>
</dbReference>
<dbReference type="OrthoDB" id="10265903at2759"/>
<evidence type="ECO:0000313" key="4">
    <source>
        <dbReference type="EMBL" id="RWS25005.1"/>
    </source>
</evidence>
<dbReference type="InterPro" id="IPR007484">
    <property type="entry name" value="Peptidase_M28"/>
</dbReference>
<dbReference type="PANTHER" id="PTHR12147">
    <property type="entry name" value="METALLOPEPTIDASE M28 FAMILY MEMBER"/>
    <property type="match status" value="1"/>
</dbReference>
<organism evidence="4 5">
    <name type="scientific">Leptotrombidium deliense</name>
    <dbReference type="NCBI Taxonomy" id="299467"/>
    <lineage>
        <taxon>Eukaryota</taxon>
        <taxon>Metazoa</taxon>
        <taxon>Ecdysozoa</taxon>
        <taxon>Arthropoda</taxon>
        <taxon>Chelicerata</taxon>
        <taxon>Arachnida</taxon>
        <taxon>Acari</taxon>
        <taxon>Acariformes</taxon>
        <taxon>Trombidiformes</taxon>
        <taxon>Prostigmata</taxon>
        <taxon>Anystina</taxon>
        <taxon>Parasitengona</taxon>
        <taxon>Trombiculoidea</taxon>
        <taxon>Trombiculidae</taxon>
        <taxon>Leptotrombidium</taxon>
    </lineage>
</organism>
<gene>
    <name evidence="4" type="ORF">B4U80_07102</name>
</gene>
<dbReference type="EMBL" id="NCKV01004167">
    <property type="protein sequence ID" value="RWS25005.1"/>
    <property type="molecule type" value="Genomic_DNA"/>
</dbReference>
<feature type="domain" description="Peptidase M28" evidence="3">
    <location>
        <begin position="93"/>
        <end position="333"/>
    </location>
</feature>
<reference evidence="4 5" key="1">
    <citation type="journal article" date="2018" name="Gigascience">
        <title>Genomes of trombidid mites reveal novel predicted allergens and laterally-transferred genes associated with secondary metabolism.</title>
        <authorList>
            <person name="Dong X."/>
            <person name="Chaisiri K."/>
            <person name="Xia D."/>
            <person name="Armstrong S.D."/>
            <person name="Fang Y."/>
            <person name="Donnelly M.J."/>
            <person name="Kadowaki T."/>
            <person name="McGarry J.W."/>
            <person name="Darby A.C."/>
            <person name="Makepeace B.L."/>
        </authorList>
    </citation>
    <scope>NUCLEOTIDE SEQUENCE [LARGE SCALE GENOMIC DNA]</scope>
    <source>
        <strain evidence="4">UoL-UT</strain>
    </source>
</reference>
<evidence type="ECO:0000259" key="3">
    <source>
        <dbReference type="Pfam" id="PF04389"/>
    </source>
</evidence>
<protein>
    <recommendedName>
        <fullName evidence="3">Peptidase M28 domain-containing protein</fullName>
    </recommendedName>
</protein>
<comment type="caution">
    <text evidence="4">The sequence shown here is derived from an EMBL/GenBank/DDBJ whole genome shotgun (WGS) entry which is preliminary data.</text>
</comment>